<keyword evidence="2" id="KW-1185">Reference proteome</keyword>
<dbReference type="Proteomes" id="UP000663981">
    <property type="component" value="Unassembled WGS sequence"/>
</dbReference>
<gene>
    <name evidence="1" type="ORF">I7822_18925</name>
</gene>
<protein>
    <recommendedName>
        <fullName evidence="3">Helix-turn-helix domain-containing protein</fullName>
    </recommendedName>
</protein>
<evidence type="ECO:0000313" key="2">
    <source>
        <dbReference type="Proteomes" id="UP000663981"/>
    </source>
</evidence>
<reference evidence="1 2" key="1">
    <citation type="submission" date="2021-03" db="EMBL/GenBank/DDBJ databases">
        <title>Whole genome sequence of Metabacillus bambusae BG109.</title>
        <authorList>
            <person name="Jeong J.W."/>
        </authorList>
    </citation>
    <scope>NUCLEOTIDE SEQUENCE [LARGE SCALE GENOMIC DNA]</scope>
    <source>
        <strain evidence="1 2">BG109</strain>
    </source>
</reference>
<name>A0ABS3N6N5_9BACI</name>
<dbReference type="EMBL" id="JAGDEL010000016">
    <property type="protein sequence ID" value="MBO1513699.1"/>
    <property type="molecule type" value="Genomic_DNA"/>
</dbReference>
<evidence type="ECO:0008006" key="3">
    <source>
        <dbReference type="Google" id="ProtNLM"/>
    </source>
</evidence>
<organism evidence="1 2">
    <name type="scientific">Metabacillus bambusae</name>
    <dbReference type="NCBI Taxonomy" id="2795218"/>
    <lineage>
        <taxon>Bacteria</taxon>
        <taxon>Bacillati</taxon>
        <taxon>Bacillota</taxon>
        <taxon>Bacilli</taxon>
        <taxon>Bacillales</taxon>
        <taxon>Bacillaceae</taxon>
        <taxon>Metabacillus</taxon>
    </lineage>
</organism>
<evidence type="ECO:0000313" key="1">
    <source>
        <dbReference type="EMBL" id="MBO1513699.1"/>
    </source>
</evidence>
<accession>A0ABS3N6N5</accession>
<dbReference type="RefSeq" id="WP_207980648.1">
    <property type="nucleotide sequence ID" value="NZ_JAGDEL010000016.1"/>
</dbReference>
<sequence length="180" mass="20595">MESNSNERSKAAKKNIRKTREYAKEQKEQLLDKGGWSVLPNAVFKEVIPRIISDAYDKAYAGAKRKPNIQDIAFLYSILLSYANTDENNDYLGASWVSTENLAQLMRISRNRIAALSNILEANGLIKTVDFYEQIKRRKLYFVIHITNVSEDGYVVNAEGEKIEPSIDVYRALTQQKNEN</sequence>
<comment type="caution">
    <text evidence="1">The sequence shown here is derived from an EMBL/GenBank/DDBJ whole genome shotgun (WGS) entry which is preliminary data.</text>
</comment>
<proteinExistence type="predicted"/>